<evidence type="ECO:0000256" key="4">
    <source>
        <dbReference type="SAM" id="SignalP"/>
    </source>
</evidence>
<dbReference type="EMBL" id="CP012401">
    <property type="protein sequence ID" value="ALG70709.1"/>
    <property type="molecule type" value="Genomic_DNA"/>
</dbReference>
<evidence type="ECO:0000313" key="5">
    <source>
        <dbReference type="EMBL" id="ALG70709.1"/>
    </source>
</evidence>
<evidence type="ECO:0000313" key="6">
    <source>
        <dbReference type="Proteomes" id="UP000069935"/>
    </source>
</evidence>
<comment type="similarity">
    <text evidence="1 2">Belongs to the RNase T2 family.</text>
</comment>
<dbReference type="InterPro" id="IPR001568">
    <property type="entry name" value="RNase_T2-like"/>
</dbReference>
<dbReference type="PROSITE" id="PS00531">
    <property type="entry name" value="RNASE_T2_2"/>
    <property type="match status" value="1"/>
</dbReference>
<proteinExistence type="inferred from homology"/>
<accession>A0AAC8VWE2</accession>
<dbReference type="Pfam" id="PF00445">
    <property type="entry name" value="Ribonuclease_T2"/>
    <property type="match status" value="1"/>
</dbReference>
<dbReference type="PROSITE" id="PS00530">
    <property type="entry name" value="RNASE_T2_1"/>
    <property type="match status" value="1"/>
</dbReference>
<dbReference type="AlphaFoldDB" id="A0AAC8VWE2"/>
<reference evidence="6" key="1">
    <citation type="submission" date="2015-08" db="EMBL/GenBank/DDBJ databases">
        <title>Complete Genome Sequence of Azospirillum thiophilum BV-S.</title>
        <authorList>
            <person name="Fomenkov A."/>
            <person name="Vincze T."/>
            <person name="Grabovich M."/>
            <person name="Dubinina G."/>
            <person name="Orlova M."/>
            <person name="Belousova E."/>
            <person name="Roberts R.J."/>
        </authorList>
    </citation>
    <scope>NUCLEOTIDE SEQUENCE [LARGE SCALE GENOMIC DNA]</scope>
    <source>
        <strain evidence="6">BV-S</strain>
    </source>
</reference>
<dbReference type="InterPro" id="IPR018188">
    <property type="entry name" value="RNase_T2_His_AS_1"/>
</dbReference>
<dbReference type="InterPro" id="IPR036430">
    <property type="entry name" value="RNase_T2-like_sf"/>
</dbReference>
<dbReference type="PANTHER" id="PTHR11240">
    <property type="entry name" value="RIBONUCLEASE T2"/>
    <property type="match status" value="1"/>
</dbReference>
<organism evidence="5 6">
    <name type="scientific">Azospirillum thiophilum</name>
    <dbReference type="NCBI Taxonomy" id="528244"/>
    <lineage>
        <taxon>Bacteria</taxon>
        <taxon>Pseudomonadati</taxon>
        <taxon>Pseudomonadota</taxon>
        <taxon>Alphaproteobacteria</taxon>
        <taxon>Rhodospirillales</taxon>
        <taxon>Azospirillaceae</taxon>
        <taxon>Azospirillum</taxon>
    </lineage>
</organism>
<dbReference type="GO" id="GO:0033897">
    <property type="term" value="F:ribonuclease T2 activity"/>
    <property type="evidence" value="ECO:0007669"/>
    <property type="project" value="InterPro"/>
</dbReference>
<keyword evidence="4" id="KW-0732">Signal</keyword>
<feature type="chain" id="PRO_5042104034" evidence="4">
    <location>
        <begin position="25"/>
        <end position="248"/>
    </location>
</feature>
<dbReference type="PANTHER" id="PTHR11240:SF22">
    <property type="entry name" value="RIBONUCLEASE T2"/>
    <property type="match status" value="1"/>
</dbReference>
<dbReference type="Gene3D" id="3.90.730.10">
    <property type="entry name" value="Ribonuclease T2-like"/>
    <property type="match status" value="1"/>
</dbReference>
<feature type="signal peptide" evidence="4">
    <location>
        <begin position="1"/>
        <end position="24"/>
    </location>
</feature>
<dbReference type="RefSeq" id="WP_045580929.1">
    <property type="nucleotide sequence ID" value="NZ_CP012401.1"/>
</dbReference>
<evidence type="ECO:0000256" key="1">
    <source>
        <dbReference type="ARBA" id="ARBA00007469"/>
    </source>
</evidence>
<dbReference type="GO" id="GO:0003723">
    <property type="term" value="F:RNA binding"/>
    <property type="evidence" value="ECO:0007669"/>
    <property type="project" value="InterPro"/>
</dbReference>
<dbReference type="GO" id="GO:0006401">
    <property type="term" value="P:RNA catabolic process"/>
    <property type="evidence" value="ECO:0007669"/>
    <property type="project" value="UniProtKB-ARBA"/>
</dbReference>
<dbReference type="InterPro" id="IPR033130">
    <property type="entry name" value="RNase_T2_His_AS_2"/>
</dbReference>
<keyword evidence="6" id="KW-1185">Reference proteome</keyword>
<dbReference type="CDD" id="cd01062">
    <property type="entry name" value="RNase_T2_prok"/>
    <property type="match status" value="1"/>
</dbReference>
<feature type="compositionally biased region" description="Pro residues" evidence="3">
    <location>
        <begin position="228"/>
        <end position="248"/>
    </location>
</feature>
<sequence>MCRVVSVLLSVLVAGLFAASPSWAQRRAEPGVFDYYILSLSWSPTYCARDRNGPDPDQCGERKYGFVVHGLWPQYNDGSYPATCSRDRNVPKAVVDQTMAVMPSVGLMMHEWRKHGTCSGLNATDYFAALRAAAAKVAIPESLKTPGPTVPATQVERLFLESNPGLTAEGVAVVCSRRDLAEVRVCLNKDLGFMACGQKVVDRCRDRDAALSAEVAPSQPARRDAPAPAAPVLPPAPASAPAPAVPVR</sequence>
<dbReference type="SUPFAM" id="SSF55895">
    <property type="entry name" value="Ribonuclease Rh-like"/>
    <property type="match status" value="1"/>
</dbReference>
<dbReference type="Proteomes" id="UP000069935">
    <property type="component" value="Chromosome 1"/>
</dbReference>
<name>A0AAC8VWE2_9PROT</name>
<protein>
    <submittedName>
        <fullName evidence="5">Ribonuclease T</fullName>
    </submittedName>
</protein>
<feature type="region of interest" description="Disordered" evidence="3">
    <location>
        <begin position="212"/>
        <end position="248"/>
    </location>
</feature>
<dbReference type="KEGG" id="ati:AL072_07040"/>
<evidence type="ECO:0000256" key="3">
    <source>
        <dbReference type="SAM" id="MobiDB-lite"/>
    </source>
</evidence>
<evidence type="ECO:0000256" key="2">
    <source>
        <dbReference type="RuleBase" id="RU004328"/>
    </source>
</evidence>
<gene>
    <name evidence="5" type="ORF">AL072_07040</name>
</gene>
<reference evidence="5 6" key="2">
    <citation type="journal article" date="2016" name="Genome Announc.">
        <title>Complete Genome Sequence of a Strain of Azospirillum thiophilum Isolated from a Sulfide Spring.</title>
        <authorList>
            <person name="Fomenkov A."/>
            <person name="Vincze T."/>
            <person name="Grabovich M."/>
            <person name="Anton B.P."/>
            <person name="Dubinina G."/>
            <person name="Orlova M."/>
            <person name="Belousova E."/>
            <person name="Roberts R.J."/>
        </authorList>
    </citation>
    <scope>NUCLEOTIDE SEQUENCE [LARGE SCALE GENOMIC DNA]</scope>
    <source>
        <strain evidence="5 6">BV-S</strain>
    </source>
</reference>
<dbReference type="InterPro" id="IPR039378">
    <property type="entry name" value="RNase_T2_prok"/>
</dbReference>